<evidence type="ECO:0008006" key="4">
    <source>
        <dbReference type="Google" id="ProtNLM"/>
    </source>
</evidence>
<dbReference type="AlphaFoldDB" id="A0A1M7UCC8"/>
<keyword evidence="1" id="KW-0472">Membrane</keyword>
<accession>A0A1M7UCC8</accession>
<protein>
    <recommendedName>
        <fullName evidence="4">Holin-X, holin superfamily III</fullName>
    </recommendedName>
</protein>
<evidence type="ECO:0000313" key="3">
    <source>
        <dbReference type="Proteomes" id="UP000184096"/>
    </source>
</evidence>
<keyword evidence="1" id="KW-0812">Transmembrane</keyword>
<gene>
    <name evidence="2" type="ORF">SAMN05444170_4438</name>
</gene>
<name>A0A1M7UCC8_9BRAD</name>
<dbReference type="Proteomes" id="UP000184096">
    <property type="component" value="Chromosome I"/>
</dbReference>
<dbReference type="RefSeq" id="WP_156898627.1">
    <property type="nucleotide sequence ID" value="NZ_LT670849.1"/>
</dbReference>
<keyword evidence="1" id="KW-1133">Transmembrane helix</keyword>
<reference evidence="3" key="1">
    <citation type="submission" date="2016-11" db="EMBL/GenBank/DDBJ databases">
        <authorList>
            <person name="Varghese N."/>
            <person name="Submissions S."/>
        </authorList>
    </citation>
    <scope>NUCLEOTIDE SEQUENCE [LARGE SCALE GENOMIC DNA]</scope>
    <source>
        <strain evidence="3">GAS401</strain>
    </source>
</reference>
<keyword evidence="3" id="KW-1185">Reference proteome</keyword>
<feature type="transmembrane region" description="Helical" evidence="1">
    <location>
        <begin position="71"/>
        <end position="94"/>
    </location>
</feature>
<evidence type="ECO:0000256" key="1">
    <source>
        <dbReference type="SAM" id="Phobius"/>
    </source>
</evidence>
<proteinExistence type="predicted"/>
<evidence type="ECO:0000313" key="2">
    <source>
        <dbReference type="EMBL" id="SHN80605.1"/>
    </source>
</evidence>
<feature type="transmembrane region" description="Helical" evidence="1">
    <location>
        <begin position="138"/>
        <end position="156"/>
    </location>
</feature>
<dbReference type="EMBL" id="LT670849">
    <property type="protein sequence ID" value="SHN80605.1"/>
    <property type="molecule type" value="Genomic_DNA"/>
</dbReference>
<organism evidence="2 3">
    <name type="scientific">Bradyrhizobium erythrophlei</name>
    <dbReference type="NCBI Taxonomy" id="1437360"/>
    <lineage>
        <taxon>Bacteria</taxon>
        <taxon>Pseudomonadati</taxon>
        <taxon>Pseudomonadota</taxon>
        <taxon>Alphaproteobacteria</taxon>
        <taxon>Hyphomicrobiales</taxon>
        <taxon>Nitrobacteraceae</taxon>
        <taxon>Bradyrhizobium</taxon>
    </lineage>
</organism>
<feature type="transmembrane region" description="Helical" evidence="1">
    <location>
        <begin position="36"/>
        <end position="59"/>
    </location>
</feature>
<sequence>MSELAKSRASAGGLVRSYGNDLRGWAGSIANRYRSAAVVVVGSSLALLIAIGFGIAAAFHFFALRFGENTAYASVGGFFAVLGVIGFISVLIILRRTNPPLPRPQRQFEEFKRSIAIPVTLRTLGRDDRLGAIAKDPVAQIIMTASAALALGWIAAASRSAKRPM</sequence>